<evidence type="ECO:0000256" key="2">
    <source>
        <dbReference type="SAM" id="Phobius"/>
    </source>
</evidence>
<feature type="transmembrane region" description="Helical" evidence="2">
    <location>
        <begin position="273"/>
        <end position="292"/>
    </location>
</feature>
<dbReference type="GO" id="GO:0061630">
    <property type="term" value="F:ubiquitin protein ligase activity"/>
    <property type="evidence" value="ECO:0007669"/>
    <property type="project" value="TreeGrafter"/>
</dbReference>
<dbReference type="OrthoDB" id="66726at2759"/>
<dbReference type="InterPro" id="IPR013083">
    <property type="entry name" value="Znf_RING/FYVE/PHD"/>
</dbReference>
<dbReference type="Pfam" id="PF13920">
    <property type="entry name" value="zf-C3HC4_3"/>
    <property type="match status" value="1"/>
</dbReference>
<sequence>MNSSDTGASSIVDSFAYLNQTARYLVPNSVIFSSLINFPYRLGLSFVDAVRIQYQQAVEADSLMLSLTCMKEIVNYFLSSYAIASFITALILNRFVIMASLRSTANRVTLPLWSRVCLHLSAIMPLLYTVAQVLCQYGILQWFAPLDLAPFLSRTFAAYAWSNCVETFVATTTNTLPLEESDYSIFELSVQFYFLNRMKETSGPSSDYLPDCMMAALGRILIHVVEMFSCRKYRLIGSTVLNCGGIIHLGYKVKREGFESLPALTRYRNFPKIFSLFLIIMSVSTYSLAYLVRKDPFGSGGLDHQELQFYSFMHSWWTHLNCTGEEEFSYVVVKLALMLCMGHESMSKGVFREFPHVNVPSSIHHSYVISGYLNGLPTIPEDMDDKSHGGSVTTNAPGIVNRFRISLTMIKAFFAFFRKSKLHHPRLERSNKPKDCNRYVTERNYAKFLFKPKTNDDDKDSENNQYLLPDEDPSADYLPDPSDELETDTEWVSDDEDIGTILAPDNVKNLQEDISWHISMWSILKSTVQRGTRMTRKQYASLEPQKILTEVVLEKASAQENNMSDEDDIDPSFACVVCKTNPRNVVLWPCKCFALCESCRVSLGLRGFNSCVCCRREVHGYSKLHTV</sequence>
<reference evidence="4" key="1">
    <citation type="journal article" date="2013" name="Genome Announc.">
        <title>Genome sequence of the food spoilage yeast Zygosaccharomyces bailii CLIB 213(T).</title>
        <authorList>
            <person name="Galeote V."/>
            <person name="Bigey F."/>
            <person name="Devillers H."/>
            <person name="Neuveglise C."/>
            <person name="Dequin S."/>
        </authorList>
    </citation>
    <scope>NUCLEOTIDE SEQUENCE [LARGE SCALE GENOMIC DNA]</scope>
    <source>
        <strain evidence="4">CLIB 213 / ATCC 58445 / CBS 680 / CCRC 21525 / NBRC 1098 / NCYC 1416 / NRRL Y-2227</strain>
    </source>
</reference>
<dbReference type="AlphaFoldDB" id="A0A8J2X995"/>
<accession>A0A8J2X995</accession>
<keyword evidence="4" id="KW-1185">Reference proteome</keyword>
<protein>
    <submittedName>
        <fullName evidence="3">BN860_10242g1_1</fullName>
    </submittedName>
</protein>
<dbReference type="GO" id="GO:0016567">
    <property type="term" value="P:protein ubiquitination"/>
    <property type="evidence" value="ECO:0007669"/>
    <property type="project" value="TreeGrafter"/>
</dbReference>
<organism evidence="3 4">
    <name type="scientific">Zygosaccharomyces bailii (strain CLIB 213 / ATCC 58445 / CBS 680 / BCRC 21525 / NBRC 1098 / NCYC 1416 / NRRL Y-2227)</name>
    <dbReference type="NCBI Taxonomy" id="1333698"/>
    <lineage>
        <taxon>Eukaryota</taxon>
        <taxon>Fungi</taxon>
        <taxon>Dikarya</taxon>
        <taxon>Ascomycota</taxon>
        <taxon>Saccharomycotina</taxon>
        <taxon>Saccharomycetes</taxon>
        <taxon>Saccharomycetales</taxon>
        <taxon>Saccharomycetaceae</taxon>
        <taxon>Zygosaccharomyces</taxon>
    </lineage>
</organism>
<name>A0A8J2X995_ZYGB2</name>
<evidence type="ECO:0000313" key="4">
    <source>
        <dbReference type="Proteomes" id="UP000019375"/>
    </source>
</evidence>
<feature type="transmembrane region" description="Helical" evidence="2">
    <location>
        <begin position="73"/>
        <end position="96"/>
    </location>
</feature>
<feature type="region of interest" description="Disordered" evidence="1">
    <location>
        <begin position="451"/>
        <end position="487"/>
    </location>
</feature>
<keyword evidence="2" id="KW-0812">Transmembrane</keyword>
<dbReference type="Proteomes" id="UP000019375">
    <property type="component" value="Unassembled WGS sequence"/>
</dbReference>
<gene>
    <name evidence="3" type="ORF">BN860_10242g</name>
</gene>
<dbReference type="EMBL" id="HG316455">
    <property type="protein sequence ID" value="CDF88436.1"/>
    <property type="molecule type" value="Genomic_DNA"/>
</dbReference>
<proteinExistence type="predicted"/>
<dbReference type="CDD" id="cd16616">
    <property type="entry name" value="mRING-HC-C4C4_Asi1p-like"/>
    <property type="match status" value="1"/>
</dbReference>
<keyword evidence="2" id="KW-0472">Membrane</keyword>
<dbReference type="Gene3D" id="3.30.40.10">
    <property type="entry name" value="Zinc/RING finger domain, C3HC4 (zinc finger)"/>
    <property type="match status" value="1"/>
</dbReference>
<feature type="transmembrane region" description="Helical" evidence="2">
    <location>
        <begin position="116"/>
        <end position="139"/>
    </location>
</feature>
<evidence type="ECO:0000256" key="1">
    <source>
        <dbReference type="SAM" id="MobiDB-lite"/>
    </source>
</evidence>
<dbReference type="GO" id="GO:0006511">
    <property type="term" value="P:ubiquitin-dependent protein catabolic process"/>
    <property type="evidence" value="ECO:0007669"/>
    <property type="project" value="TreeGrafter"/>
</dbReference>
<dbReference type="PANTHER" id="PTHR22696:SF1">
    <property type="entry name" value="E3 UBIQUITIN-PROTEIN LIGASE RNF26"/>
    <property type="match status" value="1"/>
</dbReference>
<dbReference type="PANTHER" id="PTHR22696">
    <property type="entry name" value="E3 UBIQUITIN-PROTEIN LIGASE RNF26"/>
    <property type="match status" value="1"/>
</dbReference>
<keyword evidence="2" id="KW-1133">Transmembrane helix</keyword>
<evidence type="ECO:0000313" key="3">
    <source>
        <dbReference type="EMBL" id="CDF88436.1"/>
    </source>
</evidence>